<dbReference type="InterPro" id="IPR022337">
    <property type="entry name" value="Inositol_monophosphatase_SuhB"/>
</dbReference>
<dbReference type="PANTHER" id="PTHR20854">
    <property type="entry name" value="INOSITOL MONOPHOSPHATASE"/>
    <property type="match status" value="1"/>
</dbReference>
<gene>
    <name evidence="8" type="ORF">METZ01_LOCUS61465</name>
</gene>
<dbReference type="InterPro" id="IPR000760">
    <property type="entry name" value="Inositol_monophosphatase-like"/>
</dbReference>
<comment type="similarity">
    <text evidence="3">Belongs to the inositol monophosphatase superfamily.</text>
</comment>
<dbReference type="PROSITE" id="PS00629">
    <property type="entry name" value="IMP_1"/>
    <property type="match status" value="1"/>
</dbReference>
<dbReference type="Gene3D" id="3.30.540.10">
    <property type="entry name" value="Fructose-1,6-Bisphosphatase, subunit A, domain 1"/>
    <property type="match status" value="1"/>
</dbReference>
<dbReference type="PRINTS" id="PR01959">
    <property type="entry name" value="SBIMPHPHTASE"/>
</dbReference>
<dbReference type="Pfam" id="PF00459">
    <property type="entry name" value="Inositol_P"/>
    <property type="match status" value="1"/>
</dbReference>
<accession>A0A381SZ91</accession>
<dbReference type="InterPro" id="IPR033942">
    <property type="entry name" value="IMPase"/>
</dbReference>
<dbReference type="InterPro" id="IPR020583">
    <property type="entry name" value="Inositol_monoP_metal-BS"/>
</dbReference>
<name>A0A381SZ91_9ZZZZ</name>
<evidence type="ECO:0000256" key="2">
    <source>
        <dbReference type="ARBA" id="ARBA00001946"/>
    </source>
</evidence>
<evidence type="ECO:0000256" key="4">
    <source>
        <dbReference type="ARBA" id="ARBA00013106"/>
    </source>
</evidence>
<dbReference type="EMBL" id="UINC01003709">
    <property type="protein sequence ID" value="SVA08611.1"/>
    <property type="molecule type" value="Genomic_DNA"/>
</dbReference>
<dbReference type="InterPro" id="IPR020550">
    <property type="entry name" value="Inositol_monophosphatase_CS"/>
</dbReference>
<proteinExistence type="inferred from homology"/>
<evidence type="ECO:0000256" key="7">
    <source>
        <dbReference type="ARBA" id="ARBA00022842"/>
    </source>
</evidence>
<dbReference type="GO" id="GO:0046872">
    <property type="term" value="F:metal ion binding"/>
    <property type="evidence" value="ECO:0007669"/>
    <property type="project" value="UniProtKB-KW"/>
</dbReference>
<dbReference type="GO" id="GO:0006020">
    <property type="term" value="P:inositol metabolic process"/>
    <property type="evidence" value="ECO:0007669"/>
    <property type="project" value="TreeGrafter"/>
</dbReference>
<protein>
    <recommendedName>
        <fullName evidence="4">inositol-phosphate phosphatase</fullName>
        <ecNumber evidence="4">3.1.3.25</ecNumber>
    </recommendedName>
</protein>
<keyword evidence="5" id="KW-0479">Metal-binding</keyword>
<dbReference type="SUPFAM" id="SSF56655">
    <property type="entry name" value="Carbohydrate phosphatase"/>
    <property type="match status" value="1"/>
</dbReference>
<evidence type="ECO:0000256" key="1">
    <source>
        <dbReference type="ARBA" id="ARBA00001033"/>
    </source>
</evidence>
<dbReference type="AlphaFoldDB" id="A0A381SZ91"/>
<dbReference type="GO" id="GO:0046854">
    <property type="term" value="P:phosphatidylinositol phosphate biosynthetic process"/>
    <property type="evidence" value="ECO:0007669"/>
    <property type="project" value="InterPro"/>
</dbReference>
<evidence type="ECO:0000256" key="6">
    <source>
        <dbReference type="ARBA" id="ARBA00022801"/>
    </source>
</evidence>
<organism evidence="8">
    <name type="scientific">marine metagenome</name>
    <dbReference type="NCBI Taxonomy" id="408172"/>
    <lineage>
        <taxon>unclassified sequences</taxon>
        <taxon>metagenomes</taxon>
        <taxon>ecological metagenomes</taxon>
    </lineage>
</organism>
<dbReference type="PRINTS" id="PR00377">
    <property type="entry name" value="IMPHPHTASES"/>
</dbReference>
<keyword evidence="6" id="KW-0378">Hydrolase</keyword>
<comment type="catalytic activity">
    <reaction evidence="1">
        <text>a myo-inositol phosphate + H2O = myo-inositol + phosphate</text>
        <dbReference type="Rhea" id="RHEA:24056"/>
        <dbReference type="ChEBI" id="CHEBI:15377"/>
        <dbReference type="ChEBI" id="CHEBI:17268"/>
        <dbReference type="ChEBI" id="CHEBI:43474"/>
        <dbReference type="ChEBI" id="CHEBI:84139"/>
        <dbReference type="EC" id="3.1.3.25"/>
    </reaction>
</comment>
<dbReference type="Gene3D" id="3.40.190.80">
    <property type="match status" value="1"/>
</dbReference>
<dbReference type="EC" id="3.1.3.25" evidence="4"/>
<dbReference type="CDD" id="cd01639">
    <property type="entry name" value="IMPase"/>
    <property type="match status" value="1"/>
</dbReference>
<reference evidence="8" key="1">
    <citation type="submission" date="2018-05" db="EMBL/GenBank/DDBJ databases">
        <authorList>
            <person name="Lanie J.A."/>
            <person name="Ng W.-L."/>
            <person name="Kazmierczak K.M."/>
            <person name="Andrzejewski T.M."/>
            <person name="Davidsen T.M."/>
            <person name="Wayne K.J."/>
            <person name="Tettelin H."/>
            <person name="Glass J.I."/>
            <person name="Rusch D."/>
            <person name="Podicherti R."/>
            <person name="Tsui H.-C.T."/>
            <person name="Winkler M.E."/>
        </authorList>
    </citation>
    <scope>NUCLEOTIDE SEQUENCE</scope>
</reference>
<comment type="cofactor">
    <cofactor evidence="2">
        <name>Mg(2+)</name>
        <dbReference type="ChEBI" id="CHEBI:18420"/>
    </cofactor>
</comment>
<evidence type="ECO:0000313" key="8">
    <source>
        <dbReference type="EMBL" id="SVA08611.1"/>
    </source>
</evidence>
<dbReference type="PROSITE" id="PS00630">
    <property type="entry name" value="IMP_2"/>
    <property type="match status" value="1"/>
</dbReference>
<evidence type="ECO:0000256" key="5">
    <source>
        <dbReference type="ARBA" id="ARBA00022723"/>
    </source>
</evidence>
<dbReference type="PANTHER" id="PTHR20854:SF4">
    <property type="entry name" value="INOSITOL-1-MONOPHOSPHATASE-RELATED"/>
    <property type="match status" value="1"/>
</dbReference>
<sequence>MSFTPTDSHRSLLQLAVGHAEVAGDLLLSYYGRLRREHAERKGGRQRDLVTKADREAEKLLVDRIPGSDDVLGEEGSLRLTGADRLWVIDPLDGTVNYLHGIPFWAVSIAIIEGNELLAGIVHAPKLNQTFTALRGDGCRLNGDTVGVSASASIGEAIMATGFAYNRNEIPDNNLDNWARITLAAAGVRRMGAAALDLAYTACGRLDGFWELHLSPWDVAAGTLMVREAGGRVSDFSGAEDLDAILEGRNIVASNGHIHEEIRFRLSTPEAI</sequence>
<evidence type="ECO:0000256" key="3">
    <source>
        <dbReference type="ARBA" id="ARBA00009759"/>
    </source>
</evidence>
<dbReference type="GO" id="GO:0007165">
    <property type="term" value="P:signal transduction"/>
    <property type="evidence" value="ECO:0007669"/>
    <property type="project" value="TreeGrafter"/>
</dbReference>
<keyword evidence="7" id="KW-0460">Magnesium</keyword>
<dbReference type="GO" id="GO:0008934">
    <property type="term" value="F:inositol monophosphate 1-phosphatase activity"/>
    <property type="evidence" value="ECO:0007669"/>
    <property type="project" value="InterPro"/>
</dbReference>